<dbReference type="SMART" id="SM00239">
    <property type="entry name" value="C2"/>
    <property type="match status" value="1"/>
</dbReference>
<gene>
    <name evidence="2" type="ORF">A7U60_g3199</name>
</gene>
<name>A0A9Q5I131_SANBA</name>
<dbReference type="AlphaFoldDB" id="A0A9Q5I131"/>
<dbReference type="SUPFAM" id="SSF49562">
    <property type="entry name" value="C2 domain (Calcium/lipid-binding domain, CaLB)"/>
    <property type="match status" value="1"/>
</dbReference>
<dbReference type="Proteomes" id="UP000757232">
    <property type="component" value="Unassembled WGS sequence"/>
</dbReference>
<dbReference type="PROSITE" id="PS50004">
    <property type="entry name" value="C2"/>
    <property type="match status" value="1"/>
</dbReference>
<sequence>MSTNYRLRVIRAEGLQWQPSWDSKVPDPYAEGKLGDATRRTRTIMRNPSSMWDESFVFSSSNKFVILVIEVKDESVRSRDTSIGRVEIQPADLLMKVPLG</sequence>
<dbReference type="EMBL" id="LNZH02000152">
    <property type="protein sequence ID" value="OCB89601.1"/>
    <property type="molecule type" value="Genomic_DNA"/>
</dbReference>
<protein>
    <recommendedName>
        <fullName evidence="1">C2 domain-containing protein</fullName>
    </recommendedName>
</protein>
<dbReference type="InterPro" id="IPR035892">
    <property type="entry name" value="C2_domain_sf"/>
</dbReference>
<accession>A0A9Q5I131</accession>
<dbReference type="Gene3D" id="2.60.40.150">
    <property type="entry name" value="C2 domain"/>
    <property type="match status" value="1"/>
</dbReference>
<evidence type="ECO:0000313" key="3">
    <source>
        <dbReference type="Proteomes" id="UP000757232"/>
    </source>
</evidence>
<evidence type="ECO:0000259" key="1">
    <source>
        <dbReference type="PROSITE" id="PS50004"/>
    </source>
</evidence>
<reference evidence="2" key="1">
    <citation type="submission" date="2016-06" db="EMBL/GenBank/DDBJ databases">
        <title>Draft Genome sequence of the fungus Inonotus baumii.</title>
        <authorList>
            <person name="Zhu H."/>
            <person name="Lin W."/>
        </authorList>
    </citation>
    <scope>NUCLEOTIDE SEQUENCE</scope>
    <source>
        <strain evidence="2">821</strain>
    </source>
</reference>
<evidence type="ECO:0000313" key="2">
    <source>
        <dbReference type="EMBL" id="OCB89601.1"/>
    </source>
</evidence>
<dbReference type="OrthoDB" id="163438at2759"/>
<dbReference type="InterPro" id="IPR000008">
    <property type="entry name" value="C2_dom"/>
</dbReference>
<dbReference type="Pfam" id="PF00168">
    <property type="entry name" value="C2"/>
    <property type="match status" value="1"/>
</dbReference>
<keyword evidence="3" id="KW-1185">Reference proteome</keyword>
<proteinExistence type="predicted"/>
<feature type="domain" description="C2" evidence="1">
    <location>
        <begin position="1"/>
        <end position="100"/>
    </location>
</feature>
<comment type="caution">
    <text evidence="2">The sequence shown here is derived from an EMBL/GenBank/DDBJ whole genome shotgun (WGS) entry which is preliminary data.</text>
</comment>
<dbReference type="CDD" id="cd00030">
    <property type="entry name" value="C2"/>
    <property type="match status" value="1"/>
</dbReference>
<organism evidence="2 3">
    <name type="scientific">Sanghuangporus baumii</name>
    <name type="common">Phellinus baumii</name>
    <dbReference type="NCBI Taxonomy" id="108892"/>
    <lineage>
        <taxon>Eukaryota</taxon>
        <taxon>Fungi</taxon>
        <taxon>Dikarya</taxon>
        <taxon>Basidiomycota</taxon>
        <taxon>Agaricomycotina</taxon>
        <taxon>Agaricomycetes</taxon>
        <taxon>Hymenochaetales</taxon>
        <taxon>Hymenochaetaceae</taxon>
        <taxon>Sanghuangporus</taxon>
    </lineage>
</organism>